<keyword evidence="10 11" id="KW-0670">Pyruvate</keyword>
<keyword evidence="6 11" id="KW-0865">Zymogen</keyword>
<evidence type="ECO:0000256" key="3">
    <source>
        <dbReference type="ARBA" id="ARBA00022793"/>
    </source>
</evidence>
<comment type="function">
    <text evidence="11">Catalyzes the formation of phosphatidylethanolamine (PtdEtn) from phosphatidylserine (PtdSer).</text>
</comment>
<keyword evidence="1 11" id="KW-1003">Cell membrane</keyword>
<gene>
    <name evidence="11" type="primary">psd</name>
    <name evidence="13" type="ORF">ABW18_03105</name>
</gene>
<comment type="catalytic activity">
    <reaction evidence="11">
        <text>a 1,2-diacyl-sn-glycero-3-phospho-L-serine + H(+) = a 1,2-diacyl-sn-glycero-3-phosphoethanolamine + CO2</text>
        <dbReference type="Rhea" id="RHEA:20828"/>
        <dbReference type="ChEBI" id="CHEBI:15378"/>
        <dbReference type="ChEBI" id="CHEBI:16526"/>
        <dbReference type="ChEBI" id="CHEBI:57262"/>
        <dbReference type="ChEBI" id="CHEBI:64612"/>
        <dbReference type="EC" id="4.1.1.65"/>
    </reaction>
</comment>
<keyword evidence="7 11" id="KW-0594">Phospholipid biosynthesis</keyword>
<accession>A0ABR5IGU3</accession>
<reference evidence="13 14" key="1">
    <citation type="submission" date="2015-05" db="EMBL/GenBank/DDBJ databases">
        <title>Draft genome sequence of the bacterium Gordonia jacobaea a new member of the Gordonia genus.</title>
        <authorList>
            <person name="Jimenez-Galisteo G."/>
            <person name="Dominguez A."/>
            <person name="Munoz E."/>
            <person name="Vinas M."/>
        </authorList>
    </citation>
    <scope>NUCLEOTIDE SEQUENCE [LARGE SCALE GENOMIC DNA]</scope>
    <source>
        <strain evidence="14">mv1</strain>
    </source>
</reference>
<comment type="similarity">
    <text evidence="11">Belongs to the phosphatidylserine decarboxylase family. PSD-A subfamily.</text>
</comment>
<dbReference type="HAMAP" id="MF_00664">
    <property type="entry name" value="PS_decarb_PSD_A"/>
    <property type="match status" value="1"/>
</dbReference>
<comment type="PTM">
    <text evidence="11">Is synthesized initially as an inactive proenzyme. Formation of the active enzyme involves a self-maturation process in which the active site pyruvoyl group is generated from an internal serine residue via an autocatalytic post-translational modification. Two non-identical subunits are generated from the proenzyme in this reaction, and the pyruvate is formed at the N-terminus of the alpha chain, which is derived from the carboxyl end of the proenzyme. The post-translation cleavage follows an unusual pathway, termed non-hydrolytic serinolysis, in which the side chain hydroxyl group of the serine supplies its oxygen atom to form the C-terminus of the beta chain, while the remainder of the serine residue undergoes an oxidative deamination to produce ammonia and the pyruvoyl prosthetic group on the alpha chain.</text>
</comment>
<dbReference type="PANTHER" id="PTHR35809">
    <property type="entry name" value="ARCHAETIDYLSERINE DECARBOXYLASE PROENZYME-RELATED"/>
    <property type="match status" value="1"/>
</dbReference>
<keyword evidence="3 11" id="KW-0210">Decarboxylase</keyword>
<dbReference type="Pfam" id="PF02666">
    <property type="entry name" value="PS_Dcarbxylase"/>
    <property type="match status" value="1"/>
</dbReference>
<dbReference type="InterPro" id="IPR033175">
    <property type="entry name" value="PSD-A"/>
</dbReference>
<feature type="active site" description="Schiff-base intermediate with substrate; via pyruvic acid" evidence="11">
    <location>
        <position position="211"/>
    </location>
</feature>
<evidence type="ECO:0000256" key="7">
    <source>
        <dbReference type="ARBA" id="ARBA00023209"/>
    </source>
</evidence>
<organism evidence="13 14">
    <name type="scientific">Gordonia jacobaea</name>
    <dbReference type="NCBI Taxonomy" id="122202"/>
    <lineage>
        <taxon>Bacteria</taxon>
        <taxon>Bacillati</taxon>
        <taxon>Actinomycetota</taxon>
        <taxon>Actinomycetes</taxon>
        <taxon>Mycobacteriales</taxon>
        <taxon>Gordoniaceae</taxon>
        <taxon>Gordonia</taxon>
    </lineage>
</organism>
<evidence type="ECO:0000256" key="11">
    <source>
        <dbReference type="HAMAP-Rule" id="MF_00664"/>
    </source>
</evidence>
<evidence type="ECO:0000256" key="5">
    <source>
        <dbReference type="ARBA" id="ARBA00023136"/>
    </source>
</evidence>
<keyword evidence="2 11" id="KW-0444">Lipid biosynthesis</keyword>
<comment type="subcellular location">
    <subcellularLocation>
        <location evidence="11">Cell membrane</location>
        <topology evidence="11">Peripheral membrane protein</topology>
    </subcellularLocation>
</comment>
<comment type="pathway">
    <text evidence="11">Phospholipid metabolism; phosphatidylethanolamine biosynthesis; phosphatidylethanolamine from CDP-diacylglycerol: step 2/2.</text>
</comment>
<comment type="subunit">
    <text evidence="11">Heterodimer of a large membrane-associated beta subunit and a small pyruvoyl-containing alpha subunit.</text>
</comment>
<evidence type="ECO:0000256" key="4">
    <source>
        <dbReference type="ARBA" id="ARBA00023098"/>
    </source>
</evidence>
<feature type="chain" id="PRO_5044941809" description="Phosphatidylserine decarboxylase alpha chain" evidence="11">
    <location>
        <begin position="211"/>
        <end position="253"/>
    </location>
</feature>
<feature type="region of interest" description="Disordered" evidence="12">
    <location>
        <begin position="137"/>
        <end position="172"/>
    </location>
</feature>
<sequence length="253" mass="26320">MRSGLTPTHLVALARETLPPIHPAGLPFVAAASAVAVVGRRHRWIAVPATAAAGACAAFFRHPSRVPPTEPGVVVAPADGIVSLVDDAVPPAESGLGDQPRPRVSTFLSIFDVHVQRVPISGRVLSVTHTPGSFVSADLPEASSANERTTMVVRPDGGDDSDGDDPDPTPRDSDIAVVQIAGLLARRIVCTAKVGDHLCIGDTYGLIRFGSRVDVYLPPGTKQQVLVGQRTVGAETPLATLSTSDTTRVRDGG</sequence>
<evidence type="ECO:0000256" key="12">
    <source>
        <dbReference type="SAM" id="MobiDB-lite"/>
    </source>
</evidence>
<comment type="caution">
    <text evidence="13">The sequence shown here is derived from an EMBL/GenBank/DDBJ whole genome shotgun (WGS) entry which is preliminary data.</text>
</comment>
<proteinExistence type="inferred from homology"/>
<keyword evidence="9 11" id="KW-1208">Phospholipid metabolism</keyword>
<feature type="modified residue" description="Pyruvic acid (Ser); by autocatalysis" evidence="11">
    <location>
        <position position="211"/>
    </location>
</feature>
<keyword evidence="4 11" id="KW-0443">Lipid metabolism</keyword>
<dbReference type="PANTHER" id="PTHR35809:SF1">
    <property type="entry name" value="ARCHAETIDYLSERINE DECARBOXYLASE PROENZYME-RELATED"/>
    <property type="match status" value="1"/>
</dbReference>
<dbReference type="NCBIfam" id="NF003679">
    <property type="entry name" value="PRK05305.1-3"/>
    <property type="match status" value="1"/>
</dbReference>
<keyword evidence="14" id="KW-1185">Reference proteome</keyword>
<evidence type="ECO:0000256" key="6">
    <source>
        <dbReference type="ARBA" id="ARBA00023145"/>
    </source>
</evidence>
<evidence type="ECO:0000256" key="8">
    <source>
        <dbReference type="ARBA" id="ARBA00023239"/>
    </source>
</evidence>
<keyword evidence="5 11" id="KW-0472">Membrane</keyword>
<feature type="compositionally biased region" description="Acidic residues" evidence="12">
    <location>
        <begin position="158"/>
        <end position="167"/>
    </location>
</feature>
<evidence type="ECO:0000313" key="14">
    <source>
        <dbReference type="Proteomes" id="UP000037247"/>
    </source>
</evidence>
<protein>
    <recommendedName>
        <fullName evidence="11">Phosphatidylserine decarboxylase proenzyme</fullName>
        <ecNumber evidence="11">4.1.1.65</ecNumber>
    </recommendedName>
    <component>
        <recommendedName>
            <fullName evidence="11">Phosphatidylserine decarboxylase alpha chain</fullName>
        </recommendedName>
    </component>
    <component>
        <recommendedName>
            <fullName evidence="11">Phosphatidylserine decarboxylase beta chain</fullName>
        </recommendedName>
    </component>
</protein>
<evidence type="ECO:0000256" key="9">
    <source>
        <dbReference type="ARBA" id="ARBA00023264"/>
    </source>
</evidence>
<evidence type="ECO:0000256" key="10">
    <source>
        <dbReference type="ARBA" id="ARBA00023317"/>
    </source>
</evidence>
<keyword evidence="8 11" id="KW-0456">Lyase</keyword>
<feature type="site" description="Cleavage (non-hydrolytic); by autocatalysis" evidence="11">
    <location>
        <begin position="210"/>
        <end position="211"/>
    </location>
</feature>
<evidence type="ECO:0000313" key="13">
    <source>
        <dbReference type="EMBL" id="KNA92798.1"/>
    </source>
</evidence>
<evidence type="ECO:0000256" key="1">
    <source>
        <dbReference type="ARBA" id="ARBA00022475"/>
    </source>
</evidence>
<dbReference type="InterPro" id="IPR003817">
    <property type="entry name" value="PS_Dcarbxylase"/>
</dbReference>
<comment type="cofactor">
    <cofactor evidence="11">
        <name>pyruvate</name>
        <dbReference type="ChEBI" id="CHEBI:15361"/>
    </cofactor>
    <text evidence="11">Binds 1 pyruvoyl group covalently per subunit.</text>
</comment>
<name>A0ABR5IGU3_9ACTN</name>
<dbReference type="EC" id="4.1.1.65" evidence="11"/>
<feature type="chain" id="PRO_5044941810" description="Phosphatidylserine decarboxylase beta chain" evidence="11">
    <location>
        <begin position="1"/>
        <end position="210"/>
    </location>
</feature>
<evidence type="ECO:0000256" key="2">
    <source>
        <dbReference type="ARBA" id="ARBA00022516"/>
    </source>
</evidence>
<dbReference type="EMBL" id="LDTZ01000014">
    <property type="protein sequence ID" value="KNA92798.1"/>
    <property type="molecule type" value="Genomic_DNA"/>
</dbReference>
<dbReference type="Proteomes" id="UP000037247">
    <property type="component" value="Unassembled WGS sequence"/>
</dbReference>